<feature type="domain" description="Major facilitator superfamily (MFS) profile" evidence="13">
    <location>
        <begin position="14"/>
        <end position="398"/>
    </location>
</feature>
<feature type="transmembrane region" description="Helical" evidence="12">
    <location>
        <begin position="216"/>
        <end position="241"/>
    </location>
</feature>
<dbReference type="Gene3D" id="1.20.1720.10">
    <property type="entry name" value="Multidrug resistance protein D"/>
    <property type="match status" value="1"/>
</dbReference>
<comment type="subcellular location">
    <subcellularLocation>
        <location evidence="1">Cell inner membrane</location>
        <topology evidence="1">Multi-pass membrane protein</topology>
    </subcellularLocation>
</comment>
<evidence type="ECO:0000313" key="14">
    <source>
        <dbReference type="EMBL" id="STM19379.1"/>
    </source>
</evidence>
<feature type="transmembrane region" description="Helical" evidence="12">
    <location>
        <begin position="283"/>
        <end position="303"/>
    </location>
</feature>
<proteinExistence type="inferred from homology"/>
<dbReference type="CDD" id="cd17320">
    <property type="entry name" value="MFS_MdfA_MDR_like"/>
    <property type="match status" value="1"/>
</dbReference>
<dbReference type="InterPro" id="IPR036259">
    <property type="entry name" value="MFS_trans_sf"/>
</dbReference>
<dbReference type="Pfam" id="PF07690">
    <property type="entry name" value="MFS_1"/>
    <property type="match status" value="1"/>
</dbReference>
<evidence type="ECO:0000256" key="12">
    <source>
        <dbReference type="SAM" id="Phobius"/>
    </source>
</evidence>
<gene>
    <name evidence="14" type="primary">mdtM</name>
    <name evidence="14" type="ORF">NCTC7922_05461</name>
</gene>
<protein>
    <recommendedName>
        <fullName evidence="11">Multidrug resistance protein MdtM</fullName>
    </recommendedName>
</protein>
<feature type="transmembrane region" description="Helical" evidence="12">
    <location>
        <begin position="138"/>
        <end position="162"/>
    </location>
</feature>
<dbReference type="PANTHER" id="PTHR23502:SF10">
    <property type="entry name" value="MULTIDRUG RESISTANCE PROTEIN MDTM"/>
    <property type="match status" value="1"/>
</dbReference>
<dbReference type="GO" id="GO:1990961">
    <property type="term" value="P:xenobiotic detoxification by transmembrane export across the plasma membrane"/>
    <property type="evidence" value="ECO:0007669"/>
    <property type="project" value="TreeGrafter"/>
</dbReference>
<comment type="similarity">
    <text evidence="2">Belongs to the major facilitator superfamily.</text>
</comment>
<dbReference type="PROSITE" id="PS50850">
    <property type="entry name" value="MFS"/>
    <property type="match status" value="1"/>
</dbReference>
<dbReference type="GO" id="GO:0015385">
    <property type="term" value="F:sodium:proton antiporter activity"/>
    <property type="evidence" value="ECO:0007669"/>
    <property type="project" value="TreeGrafter"/>
</dbReference>
<keyword evidence="10" id="KW-0046">Antibiotic resistance</keyword>
<keyword evidence="9 12" id="KW-0472">Membrane</keyword>
<reference evidence="14 15" key="1">
    <citation type="submission" date="2018-06" db="EMBL/GenBank/DDBJ databases">
        <authorList>
            <consortium name="Pathogen Informatics"/>
            <person name="Doyle S."/>
        </authorList>
    </citation>
    <scope>NUCLEOTIDE SEQUENCE [LARGE SCALE GENOMIC DNA]</scope>
    <source>
        <strain evidence="14 15">NCTC7922</strain>
    </source>
</reference>
<evidence type="ECO:0000256" key="10">
    <source>
        <dbReference type="ARBA" id="ARBA00023251"/>
    </source>
</evidence>
<dbReference type="PROSITE" id="PS00216">
    <property type="entry name" value="SUGAR_TRANSPORT_1"/>
    <property type="match status" value="1"/>
</dbReference>
<evidence type="ECO:0000256" key="9">
    <source>
        <dbReference type="ARBA" id="ARBA00023136"/>
    </source>
</evidence>
<evidence type="ECO:0000256" key="11">
    <source>
        <dbReference type="ARBA" id="ARBA00069387"/>
    </source>
</evidence>
<feature type="transmembrane region" description="Helical" evidence="12">
    <location>
        <begin position="309"/>
        <end position="335"/>
    </location>
</feature>
<dbReference type="AlphaFoldDB" id="A0A377DFJ9"/>
<feature type="transmembrane region" description="Helical" evidence="12">
    <location>
        <begin position="347"/>
        <end position="368"/>
    </location>
</feature>
<feature type="transmembrane region" description="Helical" evidence="12">
    <location>
        <begin position="374"/>
        <end position="395"/>
    </location>
</feature>
<organism evidence="14 15">
    <name type="scientific">Escherichia coli</name>
    <dbReference type="NCBI Taxonomy" id="562"/>
    <lineage>
        <taxon>Bacteria</taxon>
        <taxon>Pseudomonadati</taxon>
        <taxon>Pseudomonadota</taxon>
        <taxon>Gammaproteobacteria</taxon>
        <taxon>Enterobacterales</taxon>
        <taxon>Enterobacteriaceae</taxon>
        <taxon>Escherichia</taxon>
    </lineage>
</organism>
<accession>A0A377DFJ9</accession>
<evidence type="ECO:0000259" key="13">
    <source>
        <dbReference type="PROSITE" id="PS50850"/>
    </source>
</evidence>
<evidence type="ECO:0000256" key="6">
    <source>
        <dbReference type="ARBA" id="ARBA00022519"/>
    </source>
</evidence>
<feature type="transmembrane region" description="Helical" evidence="12">
    <location>
        <begin position="105"/>
        <end position="126"/>
    </location>
</feature>
<evidence type="ECO:0000256" key="8">
    <source>
        <dbReference type="ARBA" id="ARBA00022989"/>
    </source>
</evidence>
<dbReference type="InterPro" id="IPR020846">
    <property type="entry name" value="MFS_dom"/>
</dbReference>
<dbReference type="GO" id="GO:0005886">
    <property type="term" value="C:plasma membrane"/>
    <property type="evidence" value="ECO:0007669"/>
    <property type="project" value="UniProtKB-SubCell"/>
</dbReference>
<evidence type="ECO:0000256" key="5">
    <source>
        <dbReference type="ARBA" id="ARBA00022475"/>
    </source>
</evidence>
<dbReference type="EMBL" id="UGFC01000006">
    <property type="protein sequence ID" value="STM19379.1"/>
    <property type="molecule type" value="Genomic_DNA"/>
</dbReference>
<dbReference type="FunFam" id="1.20.1720.10:FF:000010">
    <property type="entry name" value="Multidrug resistance protein MdtM"/>
    <property type="match status" value="1"/>
</dbReference>
<feature type="transmembrane region" description="Helical" evidence="12">
    <location>
        <begin position="48"/>
        <end position="68"/>
    </location>
</feature>
<keyword evidence="8 12" id="KW-1133">Transmembrane helix</keyword>
<evidence type="ECO:0000256" key="7">
    <source>
        <dbReference type="ARBA" id="ARBA00022692"/>
    </source>
</evidence>
<feature type="transmembrane region" description="Helical" evidence="12">
    <location>
        <begin position="80"/>
        <end position="99"/>
    </location>
</feature>
<keyword evidence="7 12" id="KW-0812">Transmembrane</keyword>
<keyword evidence="4" id="KW-0050">Antiport</keyword>
<sequence>MPRFFARHAATLFFPMALILYDFAAYLSTDLIQPGIINVVRDFNADVSLAPAAVSLYLAGGMALQWLLGPLSDRIGRRPVLITGALIFTLACAATMFTTSMTQFLIARAIQGTSICFIATVGYVTVQEAFGQTKGIKLMAIITSIVLIAPIIGPLSGAALMHFVHWKVLFAIIAVMGFISFVGLLLAMPETVKRGAVPFSAKSVLRDFRNVFCNRLFLFGAATISLSYIPMMSWVAVSPVILIDAGGLTTSQFAWTQVPVFGAVIVANAIVARFVKDPTEPRFIWRAVPLQLVGLALLIIGNLLSPHVWLWSVLGTSLYAFGIGLIFPTLFRFTLFSNNLPKGTVSASLNMVILMVMSVSVEIGRWLWFNGGRLPFHLLAVVAGVIVVFTLAGLLNRVRQHQACRAGGGAVNFCAILPSGSILNVMNKLIETQTRQNVGALFIAYRRCYLCRYACFCRPIFG</sequence>
<dbReference type="PANTHER" id="PTHR23502">
    <property type="entry name" value="MAJOR FACILITATOR SUPERFAMILY"/>
    <property type="match status" value="1"/>
</dbReference>
<feature type="transmembrane region" description="Helical" evidence="12">
    <location>
        <begin position="253"/>
        <end position="271"/>
    </location>
</feature>
<evidence type="ECO:0000256" key="4">
    <source>
        <dbReference type="ARBA" id="ARBA00022449"/>
    </source>
</evidence>
<dbReference type="NCBIfam" id="NF011932">
    <property type="entry name" value="PRK15403.1"/>
    <property type="match status" value="1"/>
</dbReference>
<dbReference type="SUPFAM" id="SSF103473">
    <property type="entry name" value="MFS general substrate transporter"/>
    <property type="match status" value="1"/>
</dbReference>
<evidence type="ECO:0000256" key="3">
    <source>
        <dbReference type="ARBA" id="ARBA00022448"/>
    </source>
</evidence>
<evidence type="ECO:0000256" key="1">
    <source>
        <dbReference type="ARBA" id="ARBA00004429"/>
    </source>
</evidence>
<evidence type="ECO:0000256" key="2">
    <source>
        <dbReference type="ARBA" id="ARBA00008335"/>
    </source>
</evidence>
<name>A0A377DFJ9_ECOLX</name>
<keyword evidence="3" id="KW-0813">Transport</keyword>
<keyword evidence="6" id="KW-0997">Cell inner membrane</keyword>
<keyword evidence="5" id="KW-1003">Cell membrane</keyword>
<dbReference type="InterPro" id="IPR011701">
    <property type="entry name" value="MFS"/>
</dbReference>
<feature type="transmembrane region" description="Helical" evidence="12">
    <location>
        <begin position="168"/>
        <end position="187"/>
    </location>
</feature>
<dbReference type="InterPro" id="IPR005829">
    <property type="entry name" value="Sugar_transporter_CS"/>
</dbReference>
<dbReference type="Proteomes" id="UP000254174">
    <property type="component" value="Unassembled WGS sequence"/>
</dbReference>
<dbReference type="GO" id="GO:0046677">
    <property type="term" value="P:response to antibiotic"/>
    <property type="evidence" value="ECO:0007669"/>
    <property type="project" value="UniProtKB-KW"/>
</dbReference>
<evidence type="ECO:0000313" key="15">
    <source>
        <dbReference type="Proteomes" id="UP000254174"/>
    </source>
</evidence>